<sequence length="841" mass="93985">MGSSSSSLVDVSKDKPLQKFVGPEELPPNSEFWNDFLSSFGSSKNNRFVIVLLGFDQIVLISALMNFEETSKSLLRDLKKNNLQSHNIPNLIQFLISQVSELMGSTNICEDTILIVQNGLLILRLSVKYLMEHTSEARFFAHFSVTSPEDPHCLSVIECLFPVLFKLVTNLPIQDNTYLLHCEAHLLCIVLLSRQMYKELSAPLPQVYVSVVWGKCASLAPALVCRLLSNFAENRPVPPHLHGIEQYSLIWRAASSVAGGLLSIVTLGGFLSRGTANTTATTTKSDTLDTPQVTIVEAVKATSAVDLVTSESNTKSVDQCHLLSNVSSLLLLVLTTQAGSIEKSISTYPDLGLKDSNPLGRNPYRNTLFTLQDETVQKHQAESIMDSTHVLPKSTPRLQPGGATLNGHLNIVTQSSSSFINFTAICDTAALTLSQDSSPLILYLLLHRNTNFHTFIMQDRGYEKLLPPLLNILYKSQSHNSHLVYMALILLLIFTENEQFGRDIHTSEIKWVQWSANRRLSNVSYGSLTVLVLCRTIQYHLNQLKDKYLHVNILAALANLSPRITKLHPYACDTLVNLLQLLIKRHNKTVDILRKMSDDNQSQTVGEVTKLLSNTSINSSSATEEEMVQELALLEEVIRMLLEIINSIITHTMMSNTDLIYSLLYKKDSFAPLRSHPSFQSVLQNIDIVLTHFSKKIEAELGPQPTQPQAVMQVIQKHANNTQRSCNLKKFPDLKFKYVEEESPDEFFIPYVWSVVLRQSGIHFKSKSLMLFTPDPHTTTTPNNNNKTGVCDDNDDDEIDDSKDEEDDNNHHRETTNGSLNGTVLNNNNSSAGSTRDQVLV</sequence>
<evidence type="ECO:0000256" key="1">
    <source>
        <dbReference type="ARBA" id="ARBA00010603"/>
    </source>
</evidence>
<dbReference type="Pfam" id="PF09742">
    <property type="entry name" value="Dymeclin"/>
    <property type="match status" value="1"/>
</dbReference>
<dbReference type="PANTHER" id="PTHR12895">
    <property type="entry name" value="DYMECLIN"/>
    <property type="match status" value="1"/>
</dbReference>
<feature type="region of interest" description="Disordered" evidence="5">
    <location>
        <begin position="775"/>
        <end position="841"/>
    </location>
</feature>
<organism evidence="6 7">
    <name type="scientific">Trichobilharzia regenti</name>
    <name type="common">Nasal bird schistosome</name>
    <dbReference type="NCBI Taxonomy" id="157069"/>
    <lineage>
        <taxon>Eukaryota</taxon>
        <taxon>Metazoa</taxon>
        <taxon>Spiralia</taxon>
        <taxon>Lophotrochozoa</taxon>
        <taxon>Platyhelminthes</taxon>
        <taxon>Trematoda</taxon>
        <taxon>Digenea</taxon>
        <taxon>Strigeidida</taxon>
        <taxon>Schistosomatoidea</taxon>
        <taxon>Schistosomatidae</taxon>
        <taxon>Trichobilharzia</taxon>
    </lineage>
</organism>
<feature type="compositionally biased region" description="Acidic residues" evidence="5">
    <location>
        <begin position="792"/>
        <end position="808"/>
    </location>
</feature>
<reference evidence="6" key="1">
    <citation type="submission" date="2022-06" db="EMBL/GenBank/DDBJ databases">
        <authorList>
            <person name="Berger JAMES D."/>
            <person name="Berger JAMES D."/>
        </authorList>
    </citation>
    <scope>NUCLEOTIDE SEQUENCE [LARGE SCALE GENOMIC DNA]</scope>
</reference>
<name>A0AA85JKY1_TRIRE</name>
<evidence type="ECO:0000256" key="2">
    <source>
        <dbReference type="ARBA" id="ARBA00015736"/>
    </source>
</evidence>
<accession>A0AA85JKY1</accession>
<comment type="similarity">
    <text evidence="1">Belongs to the dymeclin family.</text>
</comment>
<keyword evidence="4" id="KW-0449">Lipoprotein</keyword>
<evidence type="ECO:0000313" key="6">
    <source>
        <dbReference type="Proteomes" id="UP000050795"/>
    </source>
</evidence>
<protein>
    <recommendedName>
        <fullName evidence="2">Dymeclin</fullName>
    </recommendedName>
</protein>
<proteinExistence type="inferred from homology"/>
<dbReference type="Proteomes" id="UP000050795">
    <property type="component" value="Unassembled WGS sequence"/>
</dbReference>
<dbReference type="WBParaSite" id="TREG1_31480.2">
    <property type="protein sequence ID" value="TREG1_31480.2"/>
    <property type="gene ID" value="TREG1_31480"/>
</dbReference>
<evidence type="ECO:0000256" key="4">
    <source>
        <dbReference type="ARBA" id="ARBA00023288"/>
    </source>
</evidence>
<dbReference type="GO" id="GO:0007030">
    <property type="term" value="P:Golgi organization"/>
    <property type="evidence" value="ECO:0007669"/>
    <property type="project" value="TreeGrafter"/>
</dbReference>
<dbReference type="AlphaFoldDB" id="A0AA85JKY1"/>
<dbReference type="GO" id="GO:0005794">
    <property type="term" value="C:Golgi apparatus"/>
    <property type="evidence" value="ECO:0007669"/>
    <property type="project" value="TreeGrafter"/>
</dbReference>
<feature type="compositionally biased region" description="Polar residues" evidence="5">
    <location>
        <begin position="816"/>
        <end position="841"/>
    </location>
</feature>
<dbReference type="InterPro" id="IPR019142">
    <property type="entry name" value="Dymeclin"/>
</dbReference>
<keyword evidence="6" id="KW-1185">Reference proteome</keyword>
<evidence type="ECO:0000256" key="3">
    <source>
        <dbReference type="ARBA" id="ARBA00022707"/>
    </source>
</evidence>
<evidence type="ECO:0000256" key="5">
    <source>
        <dbReference type="SAM" id="MobiDB-lite"/>
    </source>
</evidence>
<reference evidence="7" key="2">
    <citation type="submission" date="2023-11" db="UniProtKB">
        <authorList>
            <consortium name="WormBaseParasite"/>
        </authorList>
    </citation>
    <scope>IDENTIFICATION</scope>
</reference>
<evidence type="ECO:0000313" key="7">
    <source>
        <dbReference type="WBParaSite" id="TREG1_31480.2"/>
    </source>
</evidence>
<keyword evidence="3" id="KW-0519">Myristate</keyword>
<feature type="compositionally biased region" description="Low complexity" evidence="5">
    <location>
        <begin position="775"/>
        <end position="788"/>
    </location>
</feature>
<dbReference type="PANTHER" id="PTHR12895:SF9">
    <property type="entry name" value="DYMECLIN"/>
    <property type="match status" value="1"/>
</dbReference>